<evidence type="ECO:0000313" key="3">
    <source>
        <dbReference type="EMBL" id="KAF2498136.1"/>
    </source>
</evidence>
<dbReference type="PANTHER" id="PTHR43625:SF78">
    <property type="entry name" value="PYRIDOXAL REDUCTASE-RELATED"/>
    <property type="match status" value="1"/>
</dbReference>
<dbReference type="CDD" id="cd19077">
    <property type="entry name" value="AKR_AKR8A1-2"/>
    <property type="match status" value="1"/>
</dbReference>
<dbReference type="InterPro" id="IPR023210">
    <property type="entry name" value="NADP_OxRdtase_dom"/>
</dbReference>
<keyword evidence="4" id="KW-1185">Reference proteome</keyword>
<evidence type="ECO:0000256" key="1">
    <source>
        <dbReference type="ARBA" id="ARBA00023002"/>
    </source>
</evidence>
<gene>
    <name evidence="3" type="ORF">BU16DRAFT_455269</name>
</gene>
<dbReference type="InterPro" id="IPR050791">
    <property type="entry name" value="Aldo-Keto_reductase"/>
</dbReference>
<dbReference type="PANTHER" id="PTHR43625">
    <property type="entry name" value="AFLATOXIN B1 ALDEHYDE REDUCTASE"/>
    <property type="match status" value="1"/>
</dbReference>
<dbReference type="EMBL" id="MU004185">
    <property type="protein sequence ID" value="KAF2498136.1"/>
    <property type="molecule type" value="Genomic_DNA"/>
</dbReference>
<dbReference type="OrthoDB" id="37537at2759"/>
<accession>A0A6A6R0W9</accession>
<name>A0A6A6R0W9_9PEZI</name>
<reference evidence="3" key="1">
    <citation type="journal article" date="2020" name="Stud. Mycol.">
        <title>101 Dothideomycetes genomes: a test case for predicting lifestyles and emergence of pathogens.</title>
        <authorList>
            <person name="Haridas S."/>
            <person name="Albert R."/>
            <person name="Binder M."/>
            <person name="Bloem J."/>
            <person name="Labutti K."/>
            <person name="Salamov A."/>
            <person name="Andreopoulos B."/>
            <person name="Baker S."/>
            <person name="Barry K."/>
            <person name="Bills G."/>
            <person name="Bluhm B."/>
            <person name="Cannon C."/>
            <person name="Castanera R."/>
            <person name="Culley D."/>
            <person name="Daum C."/>
            <person name="Ezra D."/>
            <person name="Gonzalez J."/>
            <person name="Henrissat B."/>
            <person name="Kuo A."/>
            <person name="Liang C."/>
            <person name="Lipzen A."/>
            <person name="Lutzoni F."/>
            <person name="Magnuson J."/>
            <person name="Mondo S."/>
            <person name="Nolan M."/>
            <person name="Ohm R."/>
            <person name="Pangilinan J."/>
            <person name="Park H.-J."/>
            <person name="Ramirez L."/>
            <person name="Alfaro M."/>
            <person name="Sun H."/>
            <person name="Tritt A."/>
            <person name="Yoshinaga Y."/>
            <person name="Zwiers L.-H."/>
            <person name="Turgeon B."/>
            <person name="Goodwin S."/>
            <person name="Spatafora J."/>
            <person name="Crous P."/>
            <person name="Grigoriev I."/>
        </authorList>
    </citation>
    <scope>NUCLEOTIDE SEQUENCE</scope>
    <source>
        <strain evidence="3">CBS 269.34</strain>
    </source>
</reference>
<dbReference type="Pfam" id="PF00248">
    <property type="entry name" value="Aldo_ket_red"/>
    <property type="match status" value="1"/>
</dbReference>
<dbReference type="InterPro" id="IPR036812">
    <property type="entry name" value="NAD(P)_OxRdtase_dom_sf"/>
</dbReference>
<protein>
    <submittedName>
        <fullName evidence="3">Aldo/keto reductase</fullName>
    </submittedName>
</protein>
<dbReference type="SUPFAM" id="SSF51430">
    <property type="entry name" value="NAD(P)-linked oxidoreductase"/>
    <property type="match status" value="1"/>
</dbReference>
<organism evidence="3 4">
    <name type="scientific">Lophium mytilinum</name>
    <dbReference type="NCBI Taxonomy" id="390894"/>
    <lineage>
        <taxon>Eukaryota</taxon>
        <taxon>Fungi</taxon>
        <taxon>Dikarya</taxon>
        <taxon>Ascomycota</taxon>
        <taxon>Pezizomycotina</taxon>
        <taxon>Dothideomycetes</taxon>
        <taxon>Pleosporomycetidae</taxon>
        <taxon>Mytilinidiales</taxon>
        <taxon>Mytilinidiaceae</taxon>
        <taxon>Lophium</taxon>
    </lineage>
</organism>
<dbReference type="Gene3D" id="3.20.20.100">
    <property type="entry name" value="NADP-dependent oxidoreductase domain"/>
    <property type="match status" value="1"/>
</dbReference>
<feature type="domain" description="NADP-dependent oxidoreductase" evidence="2">
    <location>
        <begin position="19"/>
        <end position="308"/>
    </location>
</feature>
<keyword evidence="1" id="KW-0560">Oxidoreductase</keyword>
<dbReference type="GO" id="GO:0016491">
    <property type="term" value="F:oxidoreductase activity"/>
    <property type="evidence" value="ECO:0007669"/>
    <property type="project" value="UniProtKB-KW"/>
</dbReference>
<dbReference type="AlphaFoldDB" id="A0A6A6R0W9"/>
<proteinExistence type="predicted"/>
<dbReference type="GO" id="GO:0005737">
    <property type="term" value="C:cytoplasm"/>
    <property type="evidence" value="ECO:0007669"/>
    <property type="project" value="TreeGrafter"/>
</dbReference>
<dbReference type="Proteomes" id="UP000799750">
    <property type="component" value="Unassembled WGS sequence"/>
</dbReference>
<evidence type="ECO:0000313" key="4">
    <source>
        <dbReference type="Proteomes" id="UP000799750"/>
    </source>
</evidence>
<sequence length="329" mass="36017">MAHNLAPIRIAGRPVGPTGYGLMGLTRPWATTGYSDATKVMKTALEQGANFWNGGMFYGTPNANSLQLLKHYFTEHPEDADKVVLSIKGAYDRATNMPTGSPEAVRTSVEEALRVLDGTKKIDVFQCARVDPKVPVETTIKALAELVTAGKIGGIGMSEVSGATLRRAHAVHPIAAVEIELSLFSNEPLTNGILDTCRELGVPVVAYSPLSRGWLTGQYRRYEDLPEAGAMRFLPRFQPDVFDQNLKLVEAVETLAKRKGSTVPQVAIAWVRHQGAIPIPGATKIERVVENCTEVELSEKEQREIQQMLDNFPIQGQRYGGEHEALLNQ</sequence>
<evidence type="ECO:0000259" key="2">
    <source>
        <dbReference type="Pfam" id="PF00248"/>
    </source>
</evidence>